<protein>
    <submittedName>
        <fullName evidence="1">Uncharacterized protein</fullName>
    </submittedName>
</protein>
<gene>
    <name evidence="1" type="ORF">EWM59_24320</name>
</gene>
<evidence type="ECO:0000313" key="1">
    <source>
        <dbReference type="EMBL" id="RYU93007.1"/>
    </source>
</evidence>
<dbReference type="Proteomes" id="UP000293162">
    <property type="component" value="Unassembled WGS sequence"/>
</dbReference>
<reference evidence="1 2" key="1">
    <citation type="submission" date="2019-02" db="EMBL/GenBank/DDBJ databases">
        <title>Bacterial novel species Emticicia sp. 17J42-9 isolated from soil.</title>
        <authorList>
            <person name="Jung H.-Y."/>
        </authorList>
    </citation>
    <scope>NUCLEOTIDE SEQUENCE [LARGE SCALE GENOMIC DNA]</scope>
    <source>
        <strain evidence="1 2">17J42-9</strain>
    </source>
</reference>
<keyword evidence="2" id="KW-1185">Reference proteome</keyword>
<dbReference type="EMBL" id="SEWF01000061">
    <property type="protein sequence ID" value="RYU93007.1"/>
    <property type="molecule type" value="Genomic_DNA"/>
</dbReference>
<evidence type="ECO:0000313" key="2">
    <source>
        <dbReference type="Proteomes" id="UP000293162"/>
    </source>
</evidence>
<comment type="caution">
    <text evidence="1">The sequence shown here is derived from an EMBL/GenBank/DDBJ whole genome shotgun (WGS) entry which is preliminary data.</text>
</comment>
<proteinExistence type="predicted"/>
<organism evidence="1 2">
    <name type="scientific">Emticicia agri</name>
    <dbReference type="NCBI Taxonomy" id="2492393"/>
    <lineage>
        <taxon>Bacteria</taxon>
        <taxon>Pseudomonadati</taxon>
        <taxon>Bacteroidota</taxon>
        <taxon>Cytophagia</taxon>
        <taxon>Cytophagales</taxon>
        <taxon>Leadbetterellaceae</taxon>
        <taxon>Emticicia</taxon>
    </lineage>
</organism>
<sequence length="97" mass="11644">MTDTPDFIAQKQFEINRAKTVRERFEIFDGMMSFVRQMTIKRIKRRLGNDVSDAILKYELIKEYYGNELNETQLQEIRERLLKYETTVLRTTDTATE</sequence>
<dbReference type="OrthoDB" id="963568at2"/>
<name>A0A4Q5LU28_9BACT</name>
<dbReference type="AlphaFoldDB" id="A0A4Q5LU28"/>
<dbReference type="RefSeq" id="WP_130023852.1">
    <property type="nucleotide sequence ID" value="NZ_SEWF01000061.1"/>
</dbReference>
<accession>A0A4Q5LU28</accession>